<protein>
    <submittedName>
        <fullName evidence="2">GNAT family N-acetyltransferase</fullName>
    </submittedName>
</protein>
<proteinExistence type="predicted"/>
<dbReference type="EMBL" id="CP071091">
    <property type="protein sequence ID" value="QSQ16065.1"/>
    <property type="molecule type" value="Genomic_DNA"/>
</dbReference>
<dbReference type="InterPro" id="IPR016181">
    <property type="entry name" value="Acyl_CoA_acyltransferase"/>
</dbReference>
<dbReference type="Pfam" id="PF00583">
    <property type="entry name" value="Acetyltransf_1"/>
    <property type="match status" value="1"/>
</dbReference>
<dbReference type="PROSITE" id="PS51186">
    <property type="entry name" value="GNAT"/>
    <property type="match status" value="1"/>
</dbReference>
<evidence type="ECO:0000259" key="1">
    <source>
        <dbReference type="PROSITE" id="PS51186"/>
    </source>
</evidence>
<reference evidence="2 3" key="1">
    <citation type="submission" date="2021-02" db="EMBL/GenBank/DDBJ databases">
        <title>De Novo genome assembly of isolated myxobacteria.</title>
        <authorList>
            <person name="Stevens D.C."/>
        </authorList>
    </citation>
    <scope>NUCLEOTIDE SEQUENCE [LARGE SCALE GENOMIC DNA]</scope>
    <source>
        <strain evidence="2 3">SCHIC003</strain>
    </source>
</reference>
<evidence type="ECO:0000313" key="2">
    <source>
        <dbReference type="EMBL" id="QSQ16065.1"/>
    </source>
</evidence>
<accession>A0ABX7NB98</accession>
<feature type="domain" description="N-acetyltransferase" evidence="1">
    <location>
        <begin position="1"/>
        <end position="90"/>
    </location>
</feature>
<dbReference type="RefSeq" id="WP_206717744.1">
    <property type="nucleotide sequence ID" value="NZ_CP071091.1"/>
</dbReference>
<dbReference type="SUPFAM" id="SSF55729">
    <property type="entry name" value="Acyl-CoA N-acyltransferases (Nat)"/>
    <property type="match status" value="1"/>
</dbReference>
<name>A0ABX7NB98_9BACT</name>
<dbReference type="Proteomes" id="UP000663090">
    <property type="component" value="Chromosome"/>
</dbReference>
<keyword evidence="3" id="KW-1185">Reference proteome</keyword>
<sequence>MTEPLKPTGMWTLEFIGVEEGARGQGLTRVLLNRIEADLPAHSLFLTTADPRNVPMYKHLGFAVERALELEGLAISAMSRSRVGMKETAHPRETTAG</sequence>
<dbReference type="Gene3D" id="3.40.630.30">
    <property type="match status" value="1"/>
</dbReference>
<dbReference type="InterPro" id="IPR000182">
    <property type="entry name" value="GNAT_dom"/>
</dbReference>
<gene>
    <name evidence="2" type="ORF">JY572_08455</name>
</gene>
<organism evidence="2 3">
    <name type="scientific">Myxococcus landrumensis</name>
    <dbReference type="NCBI Taxonomy" id="2813577"/>
    <lineage>
        <taxon>Bacteria</taxon>
        <taxon>Pseudomonadati</taxon>
        <taxon>Myxococcota</taxon>
        <taxon>Myxococcia</taxon>
        <taxon>Myxococcales</taxon>
        <taxon>Cystobacterineae</taxon>
        <taxon>Myxococcaceae</taxon>
        <taxon>Myxococcus</taxon>
    </lineage>
</organism>
<evidence type="ECO:0000313" key="3">
    <source>
        <dbReference type="Proteomes" id="UP000663090"/>
    </source>
</evidence>